<dbReference type="InterPro" id="IPR003718">
    <property type="entry name" value="OsmC/Ohr_fam"/>
</dbReference>
<proteinExistence type="predicted"/>
<dbReference type="EMBL" id="JPOS01000012">
    <property type="protein sequence ID" value="KGE88982.1"/>
    <property type="molecule type" value="Genomic_DNA"/>
</dbReference>
<accession>A0A098SDB2</accession>
<comment type="caution">
    <text evidence="2">The sequence shown here is derived from an EMBL/GenBank/DDBJ whole genome shotgun (WGS) entry which is preliminary data.</text>
</comment>
<dbReference type="InterPro" id="IPR015946">
    <property type="entry name" value="KH_dom-like_a/b"/>
</dbReference>
<dbReference type="PANTHER" id="PTHR39624:SF2">
    <property type="entry name" value="OSMC-LIKE PROTEIN"/>
    <property type="match status" value="1"/>
</dbReference>
<dbReference type="Pfam" id="PF02566">
    <property type="entry name" value="OsmC"/>
    <property type="match status" value="1"/>
</dbReference>
<dbReference type="InterPro" id="IPR022742">
    <property type="entry name" value="Hydrolase_4"/>
</dbReference>
<protein>
    <submittedName>
        <fullName evidence="2">Osmotically inducible protein C</fullName>
    </submittedName>
</protein>
<dbReference type="InterPro" id="IPR036102">
    <property type="entry name" value="OsmC/Ohrsf"/>
</dbReference>
<dbReference type="SUPFAM" id="SSF82784">
    <property type="entry name" value="OsmC-like"/>
    <property type="match status" value="1"/>
</dbReference>
<dbReference type="STRING" id="1524460.IX84_04115"/>
<evidence type="ECO:0000259" key="1">
    <source>
        <dbReference type="Pfam" id="PF12146"/>
    </source>
</evidence>
<evidence type="ECO:0000313" key="3">
    <source>
        <dbReference type="Proteomes" id="UP000029736"/>
    </source>
</evidence>
<dbReference type="Gene3D" id="3.40.50.1820">
    <property type="entry name" value="alpha/beta hydrolase"/>
    <property type="match status" value="1"/>
</dbReference>
<reference evidence="2 3" key="1">
    <citation type="journal article" date="2014" name="Int. J. Syst. Evol. Microbiol.">
        <title>Phaeodactylibacter xiamenensis gen. nov., sp. nov., a member of the family Saprospiraceae isolated from the marine alga Phaeodactylum tricornutum.</title>
        <authorList>
            <person name="Chen Z.Jr."/>
            <person name="Lei X."/>
            <person name="Lai Q."/>
            <person name="Li Y."/>
            <person name="Zhang B."/>
            <person name="Zhang J."/>
            <person name="Zhang H."/>
            <person name="Yang L."/>
            <person name="Zheng W."/>
            <person name="Tian Y."/>
            <person name="Yu Z."/>
            <person name="Xu H.Jr."/>
            <person name="Zheng T."/>
        </authorList>
    </citation>
    <scope>NUCLEOTIDE SEQUENCE [LARGE SCALE GENOMIC DNA]</scope>
    <source>
        <strain evidence="2 3">KD52</strain>
    </source>
</reference>
<keyword evidence="3" id="KW-1185">Reference proteome</keyword>
<dbReference type="ESTHER" id="9bact-a0a098sdb2">
    <property type="family name" value="Est-OsmC"/>
</dbReference>
<evidence type="ECO:0000313" key="2">
    <source>
        <dbReference type="EMBL" id="KGE88982.1"/>
    </source>
</evidence>
<organism evidence="2 3">
    <name type="scientific">Phaeodactylibacter xiamenensis</name>
    <dbReference type="NCBI Taxonomy" id="1524460"/>
    <lineage>
        <taxon>Bacteria</taxon>
        <taxon>Pseudomonadati</taxon>
        <taxon>Bacteroidota</taxon>
        <taxon>Saprospiria</taxon>
        <taxon>Saprospirales</taxon>
        <taxon>Haliscomenobacteraceae</taxon>
        <taxon>Phaeodactylibacter</taxon>
    </lineage>
</organism>
<dbReference type="OrthoDB" id="9791538at2"/>
<dbReference type="RefSeq" id="WP_044216739.1">
    <property type="nucleotide sequence ID" value="NZ_JBKAGJ010000031.1"/>
</dbReference>
<dbReference type="SUPFAM" id="SSF53474">
    <property type="entry name" value="alpha/beta-Hydrolases"/>
    <property type="match status" value="1"/>
</dbReference>
<dbReference type="PANTHER" id="PTHR39624">
    <property type="entry name" value="PROTEIN INVOLVED IN RIMO-MEDIATED BETA-METHYLTHIOLATION OF RIBOSOMAL PROTEIN S12 YCAO"/>
    <property type="match status" value="1"/>
</dbReference>
<dbReference type="Gene3D" id="3.30.300.20">
    <property type="match status" value="1"/>
</dbReference>
<gene>
    <name evidence="2" type="ORF">IX84_04115</name>
</gene>
<dbReference type="Pfam" id="PF12146">
    <property type="entry name" value="Hydrolase_4"/>
    <property type="match status" value="1"/>
</dbReference>
<dbReference type="Proteomes" id="UP000029736">
    <property type="component" value="Unassembled WGS sequence"/>
</dbReference>
<dbReference type="InterPro" id="IPR029058">
    <property type="entry name" value="AB_hydrolase_fold"/>
</dbReference>
<name>A0A098SDB2_9BACT</name>
<sequence length="404" mass="44681">MSPQNLTFENAEGVSLSARLELPAHQHPHTYALFAHCFTCSKQFTAVRNIARALTLEGVGVLSFDFTGLGESEGDFADTNFSSNIEDLVQAAAFLADEYEAPALLIGHSLGGAAVLRAAHEIPSVKAVVTIGAPDAPDHVQHLFSEQTDAIEADGLAVIRIADRPFTVKKQFLEDIRTHNLEPYIKRLDRALLVLHSPQDTIVGIENARKIYEAAMHPKSYISLDGADHLLTEKKDSRYVGNVIASWAERYLDFEERRALRSDKDVAARLGQADAFTTEITVRKHGLTADEPPEVGGNDFGPSPYEFLSAGLGACTAMTLRMYAKRKKWPLEEVIVHLEHSKNHAEDCQNPDQPDSKIDHFELILELNGPISEDQKARMLEIAKKCPVHRTLHDPVKIAAKLKK</sequence>
<dbReference type="AlphaFoldDB" id="A0A098SDB2"/>
<feature type="domain" description="Serine aminopeptidase S33" evidence="1">
    <location>
        <begin position="46"/>
        <end position="133"/>
    </location>
</feature>